<dbReference type="RefSeq" id="WP_136862798.1">
    <property type="nucleotide sequence ID" value="NZ_SWCJ01000004.1"/>
</dbReference>
<comment type="caution">
    <text evidence="13">The sequence shown here is derived from an EMBL/GenBank/DDBJ whole genome shotgun (WGS) entry which is preliminary data.</text>
</comment>
<evidence type="ECO:0000256" key="9">
    <source>
        <dbReference type="ARBA" id="ARBA00023125"/>
    </source>
</evidence>
<evidence type="ECO:0000256" key="2">
    <source>
        <dbReference type="ARBA" id="ARBA00008988"/>
    </source>
</evidence>
<keyword evidence="11" id="KW-0486">Methionine biosynthesis</keyword>
<dbReference type="InterPro" id="IPR023453">
    <property type="entry name" value="Met_repressor_MetJ_dom_sf"/>
</dbReference>
<keyword evidence="9" id="KW-0238">DNA-binding</keyword>
<evidence type="ECO:0000313" key="13">
    <source>
        <dbReference type="EMBL" id="TKB56069.1"/>
    </source>
</evidence>
<comment type="subcellular location">
    <subcellularLocation>
        <location evidence="1">Cytoplasm</location>
    </subcellularLocation>
</comment>
<dbReference type="GO" id="GO:0003677">
    <property type="term" value="F:DNA binding"/>
    <property type="evidence" value="ECO:0007669"/>
    <property type="project" value="UniProtKB-KW"/>
</dbReference>
<evidence type="ECO:0000256" key="5">
    <source>
        <dbReference type="ARBA" id="ARBA00022490"/>
    </source>
</evidence>
<evidence type="ECO:0000256" key="1">
    <source>
        <dbReference type="ARBA" id="ARBA00004496"/>
    </source>
</evidence>
<organism evidence="13 14">
    <name type="scientific">Ferrimonas aestuarii</name>
    <dbReference type="NCBI Taxonomy" id="2569539"/>
    <lineage>
        <taxon>Bacteria</taxon>
        <taxon>Pseudomonadati</taxon>
        <taxon>Pseudomonadota</taxon>
        <taxon>Gammaproteobacteria</taxon>
        <taxon>Alteromonadales</taxon>
        <taxon>Ferrimonadaceae</taxon>
        <taxon>Ferrimonas</taxon>
    </lineage>
</organism>
<evidence type="ECO:0000313" key="14">
    <source>
        <dbReference type="Proteomes" id="UP000305675"/>
    </source>
</evidence>
<protein>
    <recommendedName>
        <fullName evidence="4">Met repressor</fullName>
    </recommendedName>
    <alternativeName>
        <fullName evidence="12">Met regulon regulatory protein MetJ</fullName>
    </alternativeName>
</protein>
<keyword evidence="10" id="KW-0804">Transcription</keyword>
<dbReference type="Pfam" id="PF01340">
    <property type="entry name" value="MetJ"/>
    <property type="match status" value="1"/>
</dbReference>
<dbReference type="GO" id="GO:0009086">
    <property type="term" value="P:methionine biosynthetic process"/>
    <property type="evidence" value="ECO:0007669"/>
    <property type="project" value="UniProtKB-KW"/>
</dbReference>
<dbReference type="NCBIfam" id="NF003622">
    <property type="entry name" value="PRK05264.1"/>
    <property type="match status" value="1"/>
</dbReference>
<gene>
    <name evidence="13" type="primary">metJ</name>
    <name evidence="13" type="ORF">FCL42_07585</name>
</gene>
<name>A0A4U1BRM0_9GAMM</name>
<evidence type="ECO:0000256" key="4">
    <source>
        <dbReference type="ARBA" id="ARBA00014398"/>
    </source>
</evidence>
<dbReference type="InterPro" id="IPR002084">
    <property type="entry name" value="Met_repressor_MetJ"/>
</dbReference>
<comment type="similarity">
    <text evidence="2">Belongs to the MetJ family.</text>
</comment>
<keyword evidence="7" id="KW-0028">Amino-acid biosynthesis</keyword>
<evidence type="ECO:0000256" key="12">
    <source>
        <dbReference type="ARBA" id="ARBA00032918"/>
    </source>
</evidence>
<sequence>MSTEWDGEYISPYAEHGKKSEQVKKITVSIPLGVLKLLTDERTRRQVNNLRHATNSELLCEAFLHAFNGQPLPVDEDLRKDRPDTIPAAAKAQMQELGITWEDLD</sequence>
<comment type="subunit">
    <text evidence="3">Homodimer.</text>
</comment>
<dbReference type="OrthoDB" id="5680896at2"/>
<dbReference type="GO" id="GO:0003700">
    <property type="term" value="F:DNA-binding transcription factor activity"/>
    <property type="evidence" value="ECO:0007669"/>
    <property type="project" value="InterPro"/>
</dbReference>
<evidence type="ECO:0000256" key="8">
    <source>
        <dbReference type="ARBA" id="ARBA00023015"/>
    </source>
</evidence>
<evidence type="ECO:0000256" key="10">
    <source>
        <dbReference type="ARBA" id="ARBA00023163"/>
    </source>
</evidence>
<dbReference type="InterPro" id="IPR010985">
    <property type="entry name" value="Ribbon_hlx_hlx"/>
</dbReference>
<dbReference type="AlphaFoldDB" id="A0A4U1BRM0"/>
<keyword evidence="5" id="KW-0963">Cytoplasm</keyword>
<dbReference type="GO" id="GO:0005737">
    <property type="term" value="C:cytoplasm"/>
    <property type="evidence" value="ECO:0007669"/>
    <property type="project" value="UniProtKB-SubCell"/>
</dbReference>
<evidence type="ECO:0000256" key="3">
    <source>
        <dbReference type="ARBA" id="ARBA00011738"/>
    </source>
</evidence>
<dbReference type="SUPFAM" id="SSF47598">
    <property type="entry name" value="Ribbon-helix-helix"/>
    <property type="match status" value="1"/>
</dbReference>
<evidence type="ECO:0000256" key="11">
    <source>
        <dbReference type="ARBA" id="ARBA00023167"/>
    </source>
</evidence>
<keyword evidence="8" id="KW-0805">Transcription regulation</keyword>
<keyword evidence="6" id="KW-0678">Repressor</keyword>
<accession>A0A4U1BRM0</accession>
<dbReference type="Proteomes" id="UP000305675">
    <property type="component" value="Unassembled WGS sequence"/>
</dbReference>
<dbReference type="EMBL" id="SWCJ01000004">
    <property type="protein sequence ID" value="TKB56069.1"/>
    <property type="molecule type" value="Genomic_DNA"/>
</dbReference>
<evidence type="ECO:0000256" key="7">
    <source>
        <dbReference type="ARBA" id="ARBA00022605"/>
    </source>
</evidence>
<proteinExistence type="inferred from homology"/>
<evidence type="ECO:0000256" key="6">
    <source>
        <dbReference type="ARBA" id="ARBA00022491"/>
    </source>
</evidence>
<keyword evidence="14" id="KW-1185">Reference proteome</keyword>
<reference evidence="13 14" key="1">
    <citation type="submission" date="2019-04" db="EMBL/GenBank/DDBJ databases">
        <authorList>
            <person name="Hwang J.C."/>
        </authorList>
    </citation>
    <scope>NUCLEOTIDE SEQUENCE [LARGE SCALE GENOMIC DNA]</scope>
    <source>
        <strain evidence="13 14">IMCC35002</strain>
    </source>
</reference>
<dbReference type="Gene3D" id="1.10.140.10">
    <property type="entry name" value="MET Apo-Repressor, subunit A"/>
    <property type="match status" value="1"/>
</dbReference>